<keyword evidence="2" id="KW-0677">Repeat</keyword>
<protein>
    <submittedName>
        <fullName evidence="4">Stromal cell-derived factor 2</fullName>
    </submittedName>
</protein>
<feature type="domain" description="MIR" evidence="3">
    <location>
        <begin position="41"/>
        <end position="94"/>
    </location>
</feature>
<dbReference type="SUPFAM" id="SSF82109">
    <property type="entry name" value="MIR domain"/>
    <property type="match status" value="1"/>
</dbReference>
<dbReference type="InterPro" id="IPR016093">
    <property type="entry name" value="MIR_motif"/>
</dbReference>
<gene>
    <name evidence="4" type="ORF">AYI68_g6858</name>
</gene>
<dbReference type="SMART" id="SM00472">
    <property type="entry name" value="MIR"/>
    <property type="match status" value="2"/>
</dbReference>
<dbReference type="Pfam" id="PF02815">
    <property type="entry name" value="MIR"/>
    <property type="match status" value="1"/>
</dbReference>
<dbReference type="AlphaFoldDB" id="A0A1R0GQA6"/>
<dbReference type="OrthoDB" id="5588846at2759"/>
<proteinExistence type="predicted"/>
<keyword evidence="5" id="KW-1185">Reference proteome</keyword>
<sequence>MPGVNYGTGSRQNAVTGADEPTFSNTNFVVMTRKTQVLSRGAGVKCGSVVRLKLSGENLFLHSHKAFESPLSGNQEVTGFEVLDSGDEWQVECIAAENKEKSTEDNLWLREMPIKLKHVDTGKYLQMLPNKAYDRPISGHLEVSCAKAPEKNNHVFIAMEGFYFNQQKD</sequence>
<evidence type="ECO:0000313" key="5">
    <source>
        <dbReference type="Proteomes" id="UP000187455"/>
    </source>
</evidence>
<name>A0A1R0GQA6_9FUNG</name>
<evidence type="ECO:0000259" key="3">
    <source>
        <dbReference type="PROSITE" id="PS50919"/>
    </source>
</evidence>
<reference evidence="4 5" key="1">
    <citation type="journal article" date="2016" name="Mol. Biol. Evol.">
        <title>Genome-Wide Survey of Gut Fungi (Harpellales) Reveals the First Horizontally Transferred Ubiquitin Gene from a Mosquito Host.</title>
        <authorList>
            <person name="Wang Y."/>
            <person name="White M.M."/>
            <person name="Kvist S."/>
            <person name="Moncalvo J.M."/>
        </authorList>
    </citation>
    <scope>NUCLEOTIDE SEQUENCE [LARGE SCALE GENOMIC DNA]</scope>
    <source>
        <strain evidence="4 5">ALG-7-W6</strain>
    </source>
</reference>
<dbReference type="PANTHER" id="PTHR46809:SF2">
    <property type="entry name" value="GH21273P"/>
    <property type="match status" value="1"/>
</dbReference>
<dbReference type="STRING" id="133383.A0A1R0GQA6"/>
<keyword evidence="1" id="KW-0732">Signal</keyword>
<dbReference type="PANTHER" id="PTHR46809">
    <property type="entry name" value="STROMAL CELL-DERIVED FACTOR 2-LIKE PROTEIN"/>
    <property type="match status" value="1"/>
</dbReference>
<accession>A0A1R0GQA6</accession>
<dbReference type="Gene3D" id="2.80.10.50">
    <property type="match status" value="1"/>
</dbReference>
<dbReference type="PROSITE" id="PS50919">
    <property type="entry name" value="MIR"/>
    <property type="match status" value="1"/>
</dbReference>
<dbReference type="EMBL" id="LSSL01005006">
    <property type="protein sequence ID" value="OLY79081.1"/>
    <property type="molecule type" value="Genomic_DNA"/>
</dbReference>
<evidence type="ECO:0000256" key="2">
    <source>
        <dbReference type="ARBA" id="ARBA00022737"/>
    </source>
</evidence>
<comment type="caution">
    <text evidence="4">The sequence shown here is derived from an EMBL/GenBank/DDBJ whole genome shotgun (WGS) entry which is preliminary data.</text>
</comment>
<evidence type="ECO:0000256" key="1">
    <source>
        <dbReference type="ARBA" id="ARBA00022729"/>
    </source>
</evidence>
<dbReference type="Proteomes" id="UP000187455">
    <property type="component" value="Unassembled WGS sequence"/>
</dbReference>
<dbReference type="InterPro" id="IPR036300">
    <property type="entry name" value="MIR_dom_sf"/>
</dbReference>
<organism evidence="4 5">
    <name type="scientific">Smittium mucronatum</name>
    <dbReference type="NCBI Taxonomy" id="133383"/>
    <lineage>
        <taxon>Eukaryota</taxon>
        <taxon>Fungi</taxon>
        <taxon>Fungi incertae sedis</taxon>
        <taxon>Zoopagomycota</taxon>
        <taxon>Kickxellomycotina</taxon>
        <taxon>Harpellomycetes</taxon>
        <taxon>Harpellales</taxon>
        <taxon>Legeriomycetaceae</taxon>
        <taxon>Smittium</taxon>
    </lineage>
</organism>
<evidence type="ECO:0000313" key="4">
    <source>
        <dbReference type="EMBL" id="OLY79081.1"/>
    </source>
</evidence>